<reference evidence="12 13" key="1">
    <citation type="submission" date="2014-02" db="EMBL/GenBank/DDBJ databases">
        <title>Transposable element dynamics among asymbiotic and ectomycorrhizal Amanita fungi.</title>
        <authorList>
            <consortium name="DOE Joint Genome Institute"/>
            <person name="Hess J."/>
            <person name="Skrede I."/>
            <person name="Wolfe B."/>
            <person name="LaButti K."/>
            <person name="Ohm R.A."/>
            <person name="Grigoriev I.V."/>
            <person name="Pringle A."/>
        </authorList>
    </citation>
    <scope>NUCLEOTIDE SEQUENCE [LARGE SCALE GENOMIC DNA]</scope>
    <source>
        <strain evidence="12 13">SKay4041</strain>
    </source>
</reference>
<feature type="region of interest" description="Disordered" evidence="7">
    <location>
        <begin position="308"/>
        <end position="344"/>
    </location>
</feature>
<accession>A0A2A9NET1</accession>
<dbReference type="STRING" id="703135.A0A2A9NET1"/>
<dbReference type="Gene3D" id="2.60.40.420">
    <property type="entry name" value="Cupredoxins - blue copper proteins"/>
    <property type="match status" value="3"/>
</dbReference>
<dbReference type="InterPro" id="IPR011706">
    <property type="entry name" value="Cu-oxidase_C"/>
</dbReference>
<dbReference type="FunFam" id="2.60.40.420:FF:000045">
    <property type="entry name" value="Laccase 2"/>
    <property type="match status" value="1"/>
</dbReference>
<evidence type="ECO:0000256" key="2">
    <source>
        <dbReference type="ARBA" id="ARBA00022723"/>
    </source>
</evidence>
<dbReference type="Pfam" id="PF00394">
    <property type="entry name" value="Cu-oxidase"/>
    <property type="match status" value="1"/>
</dbReference>
<keyword evidence="3" id="KW-0560">Oxidoreductase</keyword>
<dbReference type="PANTHER" id="PTHR11709">
    <property type="entry name" value="MULTI-COPPER OXIDASE"/>
    <property type="match status" value="1"/>
</dbReference>
<feature type="signal peptide" evidence="8">
    <location>
        <begin position="1"/>
        <end position="18"/>
    </location>
</feature>
<organism evidence="12 13">
    <name type="scientific">Amanita thiersii Skay4041</name>
    <dbReference type="NCBI Taxonomy" id="703135"/>
    <lineage>
        <taxon>Eukaryota</taxon>
        <taxon>Fungi</taxon>
        <taxon>Dikarya</taxon>
        <taxon>Basidiomycota</taxon>
        <taxon>Agaricomycotina</taxon>
        <taxon>Agaricomycetes</taxon>
        <taxon>Agaricomycetidae</taxon>
        <taxon>Agaricales</taxon>
        <taxon>Pluteineae</taxon>
        <taxon>Amanitaceae</taxon>
        <taxon>Amanita</taxon>
    </lineage>
</organism>
<feature type="chain" id="PRO_5012608783" evidence="8">
    <location>
        <begin position="19"/>
        <end position="519"/>
    </location>
</feature>
<evidence type="ECO:0000259" key="9">
    <source>
        <dbReference type="Pfam" id="PF00394"/>
    </source>
</evidence>
<dbReference type="PANTHER" id="PTHR11709:SF511">
    <property type="entry name" value="LACCASE"/>
    <property type="match status" value="1"/>
</dbReference>
<dbReference type="InterPro" id="IPR011707">
    <property type="entry name" value="Cu-oxidase-like_N"/>
</dbReference>
<evidence type="ECO:0000256" key="8">
    <source>
        <dbReference type="SAM" id="SignalP"/>
    </source>
</evidence>
<dbReference type="InterPro" id="IPR001117">
    <property type="entry name" value="Cu-oxidase_2nd"/>
</dbReference>
<feature type="domain" description="Plastocyanin-like" evidence="10">
    <location>
        <begin position="371"/>
        <end position="493"/>
    </location>
</feature>
<keyword evidence="8" id="KW-0732">Signal</keyword>
<evidence type="ECO:0000256" key="3">
    <source>
        <dbReference type="ARBA" id="ARBA00023002"/>
    </source>
</evidence>
<evidence type="ECO:0000259" key="10">
    <source>
        <dbReference type="Pfam" id="PF07731"/>
    </source>
</evidence>
<dbReference type="GO" id="GO:0016491">
    <property type="term" value="F:oxidoreductase activity"/>
    <property type="evidence" value="ECO:0007669"/>
    <property type="project" value="UniProtKB-KW"/>
</dbReference>
<dbReference type="GO" id="GO:0005507">
    <property type="term" value="F:copper ion binding"/>
    <property type="evidence" value="ECO:0007669"/>
    <property type="project" value="InterPro"/>
</dbReference>
<dbReference type="Pfam" id="PF07731">
    <property type="entry name" value="Cu-oxidase_2"/>
    <property type="match status" value="1"/>
</dbReference>
<name>A0A2A9NET1_9AGAR</name>
<dbReference type="SMR" id="A0A2A9NET1"/>
<keyword evidence="2" id="KW-0479">Metal-binding</keyword>
<comment type="similarity">
    <text evidence="1">Belongs to the multicopper oxidase family.</text>
</comment>
<dbReference type="Pfam" id="PF07732">
    <property type="entry name" value="Cu-oxidase_3"/>
    <property type="match status" value="1"/>
</dbReference>
<evidence type="ECO:0000256" key="7">
    <source>
        <dbReference type="SAM" id="MobiDB-lite"/>
    </source>
</evidence>
<dbReference type="AlphaFoldDB" id="A0A2A9NET1"/>
<protein>
    <submittedName>
        <fullName evidence="12">Multicopper oxidase</fullName>
    </submittedName>
</protein>
<feature type="domain" description="Plastocyanin-like" evidence="9">
    <location>
        <begin position="167"/>
        <end position="308"/>
    </location>
</feature>
<evidence type="ECO:0000256" key="4">
    <source>
        <dbReference type="ARBA" id="ARBA00023008"/>
    </source>
</evidence>
<dbReference type="InterPro" id="IPR045087">
    <property type="entry name" value="Cu-oxidase_fam"/>
</dbReference>
<evidence type="ECO:0000256" key="6">
    <source>
        <dbReference type="ARBA" id="ARBA00023180"/>
    </source>
</evidence>
<dbReference type="SUPFAM" id="SSF49503">
    <property type="entry name" value="Cupredoxins"/>
    <property type="match status" value="3"/>
</dbReference>
<keyword evidence="13" id="KW-1185">Reference proteome</keyword>
<evidence type="ECO:0000313" key="13">
    <source>
        <dbReference type="Proteomes" id="UP000242287"/>
    </source>
</evidence>
<dbReference type="Proteomes" id="UP000242287">
    <property type="component" value="Unassembled WGS sequence"/>
</dbReference>
<dbReference type="OrthoDB" id="2121828at2759"/>
<dbReference type="PROSITE" id="PS00080">
    <property type="entry name" value="MULTICOPPER_OXIDASE2"/>
    <property type="match status" value="1"/>
</dbReference>
<dbReference type="CDD" id="cd13882">
    <property type="entry name" value="CuRO_2_Tv-LCC_like"/>
    <property type="match status" value="1"/>
</dbReference>
<dbReference type="CDD" id="cd13903">
    <property type="entry name" value="CuRO_3_Tv-LCC_like"/>
    <property type="match status" value="1"/>
</dbReference>
<gene>
    <name evidence="12" type="ORF">AMATHDRAFT_6367</name>
</gene>
<evidence type="ECO:0000259" key="11">
    <source>
        <dbReference type="Pfam" id="PF07732"/>
    </source>
</evidence>
<dbReference type="InterPro" id="IPR033138">
    <property type="entry name" value="Cu_oxidase_CS"/>
</dbReference>
<evidence type="ECO:0000256" key="1">
    <source>
        <dbReference type="ARBA" id="ARBA00010609"/>
    </source>
</evidence>
<feature type="domain" description="Plastocyanin-like" evidence="11">
    <location>
        <begin position="53"/>
        <end position="155"/>
    </location>
</feature>
<evidence type="ECO:0000313" key="12">
    <source>
        <dbReference type="EMBL" id="PFH47834.1"/>
    </source>
</evidence>
<dbReference type="EMBL" id="KZ302089">
    <property type="protein sequence ID" value="PFH47834.1"/>
    <property type="molecule type" value="Genomic_DNA"/>
</dbReference>
<keyword evidence="5" id="KW-1015">Disulfide bond</keyword>
<dbReference type="PROSITE" id="PS00079">
    <property type="entry name" value="MULTICOPPER_OXIDASE1"/>
    <property type="match status" value="2"/>
</dbReference>
<dbReference type="InterPro" id="IPR002355">
    <property type="entry name" value="Cu_oxidase_Cu_BS"/>
</dbReference>
<proteinExistence type="inferred from homology"/>
<keyword evidence="6" id="KW-0325">Glycoprotein</keyword>
<evidence type="ECO:0000256" key="5">
    <source>
        <dbReference type="ARBA" id="ARBA00023157"/>
    </source>
</evidence>
<sequence>MRLTSSFVTLSLLSVAYASATVGPVGDICIVNKFIQPDGFNRSAVVAGKDAYSATMPGPLVIGRKGDYFSLNVIDKLTDTTMLRATSIHWHGLFQHGSAWADGPVGVTQCPIAPGHAFDYKFTVPDQAGTFWYHSHYSTQYCDGLRGGIVIYDPKDPHRYLYDIDDENTVISLTDWYHVPAPAAGAIPTPDATLINGLGRYVGGPNSPLAIVDVKRNKRYRMRLINMSCDPNYTFSIDGHKLTVIEADGINTKPLTVDSIQIFAGQRYSFILKTDQPVDNYWIRANPNIGSVGFANGLNSAILRYKGAPEADPSTSQGPNNNPLRETDLRPLSGEPAPGIPQPGAADVNINLNIQLNFTDFRFYINGATFIPPTVPVLLQILSGVRTAQQLLPAGSVYTLPRNKVIELTMPGGSPGSPHPIHLHGHAFDVVRSAGTSQYNFKDPVKRDVVSIGGASDNVTIRFRTDNPGPWILHCHIDWHLEGGLAVVFAEDVDSVASFNPPNSWDELCPIFDVLPPEF</sequence>
<dbReference type="InterPro" id="IPR008972">
    <property type="entry name" value="Cupredoxin"/>
</dbReference>
<feature type="compositionally biased region" description="Polar residues" evidence="7">
    <location>
        <begin position="313"/>
        <end position="324"/>
    </location>
</feature>
<keyword evidence="4" id="KW-0186">Copper</keyword>